<dbReference type="GO" id="GO:0004802">
    <property type="term" value="F:transketolase activity"/>
    <property type="evidence" value="ECO:0007669"/>
    <property type="project" value="TreeGrafter"/>
</dbReference>
<dbReference type="InterPro" id="IPR005474">
    <property type="entry name" value="Transketolase_N"/>
</dbReference>
<organism evidence="2 3">
    <name type="scientific">Oleoguttula mirabilis</name>
    <dbReference type="NCBI Taxonomy" id="1507867"/>
    <lineage>
        <taxon>Eukaryota</taxon>
        <taxon>Fungi</taxon>
        <taxon>Dikarya</taxon>
        <taxon>Ascomycota</taxon>
        <taxon>Pezizomycotina</taxon>
        <taxon>Dothideomycetes</taxon>
        <taxon>Dothideomycetidae</taxon>
        <taxon>Mycosphaerellales</taxon>
        <taxon>Teratosphaeriaceae</taxon>
        <taxon>Oleoguttula</taxon>
    </lineage>
</organism>
<comment type="caution">
    <text evidence="2">The sequence shown here is derived from an EMBL/GenBank/DDBJ whole genome shotgun (WGS) entry which is preliminary data.</text>
</comment>
<dbReference type="PANTHER" id="PTHR43522">
    <property type="entry name" value="TRANSKETOLASE"/>
    <property type="match status" value="1"/>
</dbReference>
<dbReference type="AlphaFoldDB" id="A0AAV9JDR6"/>
<dbReference type="Pfam" id="PF00456">
    <property type="entry name" value="Transketolase_N"/>
    <property type="match status" value="1"/>
</dbReference>
<dbReference type="SUPFAM" id="SSF52518">
    <property type="entry name" value="Thiamin diphosphate-binding fold (THDP-binding)"/>
    <property type="match status" value="1"/>
</dbReference>
<protein>
    <recommendedName>
        <fullName evidence="1">Transketolase N-terminal domain-containing protein</fullName>
    </recommendedName>
</protein>
<dbReference type="InterPro" id="IPR029061">
    <property type="entry name" value="THDP-binding"/>
</dbReference>
<evidence type="ECO:0000313" key="3">
    <source>
        <dbReference type="Proteomes" id="UP001324427"/>
    </source>
</evidence>
<dbReference type="GO" id="GO:0005829">
    <property type="term" value="C:cytosol"/>
    <property type="evidence" value="ECO:0007669"/>
    <property type="project" value="TreeGrafter"/>
</dbReference>
<dbReference type="GO" id="GO:0005634">
    <property type="term" value="C:nucleus"/>
    <property type="evidence" value="ECO:0007669"/>
    <property type="project" value="TreeGrafter"/>
</dbReference>
<proteinExistence type="predicted"/>
<dbReference type="InterPro" id="IPR033247">
    <property type="entry name" value="Transketolase_fam"/>
</dbReference>
<keyword evidence="3" id="KW-1185">Reference proteome</keyword>
<dbReference type="PANTHER" id="PTHR43522:SF6">
    <property type="entry name" value="TRANSKETOLASE-LIKE PYRIMIDINE-BINDING DOMAIN-CONTAINING PROTEIN-RELATED"/>
    <property type="match status" value="1"/>
</dbReference>
<dbReference type="Proteomes" id="UP001324427">
    <property type="component" value="Unassembled WGS sequence"/>
</dbReference>
<accession>A0AAV9JDR6</accession>
<dbReference type="GO" id="GO:0006098">
    <property type="term" value="P:pentose-phosphate shunt"/>
    <property type="evidence" value="ECO:0007669"/>
    <property type="project" value="TreeGrafter"/>
</dbReference>
<sequence>MRVCGWEVFDVEDGCFDINGIVSVLKKARALTDKPTFVNVMTIIGLGSAVAGDALSYGAAFGDTDVANMKRAAGFD</sequence>
<evidence type="ECO:0000313" key="2">
    <source>
        <dbReference type="EMBL" id="KAK4542945.1"/>
    </source>
</evidence>
<evidence type="ECO:0000259" key="1">
    <source>
        <dbReference type="Pfam" id="PF00456"/>
    </source>
</evidence>
<dbReference type="Gene3D" id="3.40.50.970">
    <property type="match status" value="1"/>
</dbReference>
<gene>
    <name evidence="2" type="ORF">LTR36_005943</name>
</gene>
<dbReference type="EMBL" id="JAVFHQ010000036">
    <property type="protein sequence ID" value="KAK4542945.1"/>
    <property type="molecule type" value="Genomic_DNA"/>
</dbReference>
<name>A0AAV9JDR6_9PEZI</name>
<feature type="domain" description="Transketolase N-terminal" evidence="1">
    <location>
        <begin position="3"/>
        <end position="76"/>
    </location>
</feature>
<reference evidence="2 3" key="1">
    <citation type="submission" date="2021-11" db="EMBL/GenBank/DDBJ databases">
        <title>Black yeast isolated from Biological Soil Crust.</title>
        <authorList>
            <person name="Kurbessoian T."/>
        </authorList>
    </citation>
    <scope>NUCLEOTIDE SEQUENCE [LARGE SCALE GENOMIC DNA]</scope>
    <source>
        <strain evidence="2 3">CCFEE 5522</strain>
    </source>
</reference>